<reference evidence="2 3" key="1">
    <citation type="submission" date="2019-02" db="EMBL/GenBank/DDBJ databases">
        <title>Deep-cultivation of Planctomycetes and their phenomic and genomic characterization uncovers novel biology.</title>
        <authorList>
            <person name="Wiegand S."/>
            <person name="Jogler M."/>
            <person name="Boedeker C."/>
            <person name="Pinto D."/>
            <person name="Vollmers J."/>
            <person name="Rivas-Marin E."/>
            <person name="Kohn T."/>
            <person name="Peeters S.H."/>
            <person name="Heuer A."/>
            <person name="Rast P."/>
            <person name="Oberbeckmann S."/>
            <person name="Bunk B."/>
            <person name="Jeske O."/>
            <person name="Meyerdierks A."/>
            <person name="Storesund J.E."/>
            <person name="Kallscheuer N."/>
            <person name="Luecker S."/>
            <person name="Lage O.M."/>
            <person name="Pohl T."/>
            <person name="Merkel B.J."/>
            <person name="Hornburger P."/>
            <person name="Mueller R.-W."/>
            <person name="Bruemmer F."/>
            <person name="Labrenz M."/>
            <person name="Spormann A.M."/>
            <person name="Op den Camp H."/>
            <person name="Overmann J."/>
            <person name="Amann R."/>
            <person name="Jetten M.S.M."/>
            <person name="Mascher T."/>
            <person name="Medema M.H."/>
            <person name="Devos D.P."/>
            <person name="Kaster A.-K."/>
            <person name="Ovreas L."/>
            <person name="Rohde M."/>
            <person name="Galperin M.Y."/>
            <person name="Jogler C."/>
        </authorList>
    </citation>
    <scope>NUCLEOTIDE SEQUENCE [LARGE SCALE GENOMIC DNA]</scope>
    <source>
        <strain evidence="2 3">Mal52</strain>
    </source>
</reference>
<dbReference type="SUPFAM" id="SSF53756">
    <property type="entry name" value="UDP-Glycosyltransferase/glycogen phosphorylase"/>
    <property type="match status" value="1"/>
</dbReference>
<sequence length="364" mass="40416">MLFAGPFQLRGTCSYTMRLIEHLPKNGFTVSVNCTDADLIRRQMPGDVRLREYRRLTTPIWGRAVRHMMYKDVESKPPDLLHIQSRQMWQDGRWLARRLQRPYVVTVHDHLYDKETFGVDFKWCRKIIAVSESVKANLLERTSFAENQIAVIHTGVGMPDVSLTRPPLQPGHVPVVGTAGPLEAVKGFPFFLSAAQQVLASGRDVEFLIAGAGPEEANLRRLTRELGITQKVTFVPNFSELNESLSAMDIFCLPSLQQGLGTIMLEPMAMAKPVIATGVGGVYSVVEDGRTGLMVPPSNSQALAEKILDLLNHPDRARAIGEAARARVLAEFSIEKMIDQTAGLYREILDAEKLATPVAVKTTK</sequence>
<proteinExistence type="predicted"/>
<evidence type="ECO:0000313" key="3">
    <source>
        <dbReference type="Proteomes" id="UP000319383"/>
    </source>
</evidence>
<evidence type="ECO:0000313" key="2">
    <source>
        <dbReference type="EMBL" id="QDU45105.1"/>
    </source>
</evidence>
<dbReference type="InterPro" id="IPR028098">
    <property type="entry name" value="Glyco_trans_4-like_N"/>
</dbReference>
<keyword evidence="3" id="KW-1185">Reference proteome</keyword>
<dbReference type="GO" id="GO:0016757">
    <property type="term" value="F:glycosyltransferase activity"/>
    <property type="evidence" value="ECO:0007669"/>
    <property type="project" value="UniProtKB-KW"/>
</dbReference>
<dbReference type="Pfam" id="PF13692">
    <property type="entry name" value="Glyco_trans_1_4"/>
    <property type="match status" value="1"/>
</dbReference>
<dbReference type="Pfam" id="PF13439">
    <property type="entry name" value="Glyco_transf_4"/>
    <property type="match status" value="1"/>
</dbReference>
<organism evidence="2 3">
    <name type="scientific">Symmachiella dynata</name>
    <dbReference type="NCBI Taxonomy" id="2527995"/>
    <lineage>
        <taxon>Bacteria</taxon>
        <taxon>Pseudomonadati</taxon>
        <taxon>Planctomycetota</taxon>
        <taxon>Planctomycetia</taxon>
        <taxon>Planctomycetales</taxon>
        <taxon>Planctomycetaceae</taxon>
        <taxon>Symmachiella</taxon>
    </lineage>
</organism>
<dbReference type="Gene3D" id="3.40.50.2000">
    <property type="entry name" value="Glycogen Phosphorylase B"/>
    <property type="match status" value="2"/>
</dbReference>
<evidence type="ECO:0000259" key="1">
    <source>
        <dbReference type="Pfam" id="PF13439"/>
    </source>
</evidence>
<keyword evidence="2" id="KW-0328">Glycosyltransferase</keyword>
<keyword evidence="2" id="KW-0808">Transferase</keyword>
<dbReference type="EMBL" id="CP036276">
    <property type="protein sequence ID" value="QDU45105.1"/>
    <property type="molecule type" value="Genomic_DNA"/>
</dbReference>
<dbReference type="KEGG" id="sdyn:Mal52_35930"/>
<feature type="domain" description="Glycosyltransferase subfamily 4-like N-terminal" evidence="1">
    <location>
        <begin position="14"/>
        <end position="156"/>
    </location>
</feature>
<dbReference type="AlphaFoldDB" id="A0A517ZRQ4"/>
<dbReference type="PANTHER" id="PTHR12526">
    <property type="entry name" value="GLYCOSYLTRANSFERASE"/>
    <property type="match status" value="1"/>
</dbReference>
<gene>
    <name evidence="2" type="primary">kanE_3</name>
    <name evidence="2" type="ORF">Mal52_35930</name>
</gene>
<dbReference type="EC" id="2.4.1.301" evidence="2"/>
<accession>A0A517ZRQ4</accession>
<dbReference type="Proteomes" id="UP000319383">
    <property type="component" value="Chromosome"/>
</dbReference>
<dbReference type="CDD" id="cd03801">
    <property type="entry name" value="GT4_PimA-like"/>
    <property type="match status" value="1"/>
</dbReference>
<dbReference type="PANTHER" id="PTHR12526:SF636">
    <property type="entry name" value="BLL3647 PROTEIN"/>
    <property type="match status" value="1"/>
</dbReference>
<protein>
    <submittedName>
        <fullName evidence="2">Alpha-D-kanosaminyltransferase</fullName>
        <ecNumber evidence="2">2.4.1.301</ecNumber>
    </submittedName>
</protein>
<name>A0A517ZRQ4_9PLAN</name>